<name>A0A4U6T0J1_SETVI</name>
<evidence type="ECO:0000313" key="2">
    <source>
        <dbReference type="EMBL" id="TKV94023.1"/>
    </source>
</evidence>
<dbReference type="EMBL" id="CM016560">
    <property type="protein sequence ID" value="TKV94023.1"/>
    <property type="molecule type" value="Genomic_DNA"/>
</dbReference>
<dbReference type="AlphaFoldDB" id="A0A4U6T0J1"/>
<dbReference type="Gramene" id="TKV94023">
    <property type="protein sequence ID" value="TKV94023"/>
    <property type="gene ID" value="SEVIR_9G249733v2"/>
</dbReference>
<proteinExistence type="predicted"/>
<keyword evidence="1" id="KW-0732">Signal</keyword>
<evidence type="ECO:0000313" key="3">
    <source>
        <dbReference type="Proteomes" id="UP000298652"/>
    </source>
</evidence>
<organism evidence="2 3">
    <name type="scientific">Setaria viridis</name>
    <name type="common">Green bristlegrass</name>
    <name type="synonym">Setaria italica subsp. viridis</name>
    <dbReference type="NCBI Taxonomy" id="4556"/>
    <lineage>
        <taxon>Eukaryota</taxon>
        <taxon>Viridiplantae</taxon>
        <taxon>Streptophyta</taxon>
        <taxon>Embryophyta</taxon>
        <taxon>Tracheophyta</taxon>
        <taxon>Spermatophyta</taxon>
        <taxon>Magnoliopsida</taxon>
        <taxon>Liliopsida</taxon>
        <taxon>Poales</taxon>
        <taxon>Poaceae</taxon>
        <taxon>PACMAD clade</taxon>
        <taxon>Panicoideae</taxon>
        <taxon>Panicodae</taxon>
        <taxon>Paniceae</taxon>
        <taxon>Cenchrinae</taxon>
        <taxon>Setaria</taxon>
    </lineage>
</organism>
<feature type="signal peptide" evidence="1">
    <location>
        <begin position="1"/>
        <end position="19"/>
    </location>
</feature>
<sequence length="35" mass="3796">MPSLVCCLVLCCYQQMLLGSVLVLCDNGSMPWTSS</sequence>
<feature type="chain" id="PRO_5020336741" evidence="1">
    <location>
        <begin position="20"/>
        <end position="35"/>
    </location>
</feature>
<reference evidence="2" key="1">
    <citation type="submission" date="2019-03" db="EMBL/GenBank/DDBJ databases">
        <title>WGS assembly of Setaria viridis.</title>
        <authorList>
            <person name="Huang P."/>
            <person name="Jenkins J."/>
            <person name="Grimwood J."/>
            <person name="Barry K."/>
            <person name="Healey A."/>
            <person name="Mamidi S."/>
            <person name="Sreedasyam A."/>
            <person name="Shu S."/>
            <person name="Feldman M."/>
            <person name="Wu J."/>
            <person name="Yu Y."/>
            <person name="Chen C."/>
            <person name="Johnson J."/>
            <person name="Rokhsar D."/>
            <person name="Baxter I."/>
            <person name="Schmutz J."/>
            <person name="Brutnell T."/>
            <person name="Kellogg E."/>
        </authorList>
    </citation>
    <scope>NUCLEOTIDE SEQUENCE [LARGE SCALE GENOMIC DNA]</scope>
</reference>
<dbReference type="Proteomes" id="UP000298652">
    <property type="component" value="Chromosome 9"/>
</dbReference>
<accession>A0A4U6T0J1</accession>
<keyword evidence="3" id="KW-1185">Reference proteome</keyword>
<evidence type="ECO:0000256" key="1">
    <source>
        <dbReference type="SAM" id="SignalP"/>
    </source>
</evidence>
<gene>
    <name evidence="2" type="ORF">SEVIR_9G249733v2</name>
</gene>
<protein>
    <submittedName>
        <fullName evidence="2">Uncharacterized protein</fullName>
    </submittedName>
</protein>